<protein>
    <submittedName>
        <fullName evidence="2">Uncharacterized protein</fullName>
    </submittedName>
</protein>
<sequence>MWSWMNPWPSPHLPLPKGSTTSIFQCFSLFFQHHTTPTLMLINNPLSLYIILFPDPFSPYFPLEPKQPLSESTTTSSSSSSLSLSSVADQEKPALDDPKKEEKQLKKRSRRGNLSRSHSPSQSTHKHQRINHQCKLQKSTNLELEEVKGFMDLGFVFTKEHLNARMISVIPGLLRLGFSRTKRIHNEVNVDADQLSKDDDIEQEEKRGVIRPYLSEAWLIKRPDSPLLNLRVPRVSAAADMKKHLKFWARTVAYVVQQDS</sequence>
<accession>A0A5D2LD33</accession>
<feature type="region of interest" description="Disordered" evidence="1">
    <location>
        <begin position="66"/>
        <end position="136"/>
    </location>
</feature>
<proteinExistence type="predicted"/>
<dbReference type="EMBL" id="CM017626">
    <property type="protein sequence ID" value="TYH77281.1"/>
    <property type="molecule type" value="Genomic_DNA"/>
</dbReference>
<reference evidence="2 3" key="1">
    <citation type="submission" date="2019-07" db="EMBL/GenBank/DDBJ databases">
        <title>WGS assembly of Gossypium tomentosum.</title>
        <authorList>
            <person name="Chen Z.J."/>
            <person name="Sreedasyam A."/>
            <person name="Ando A."/>
            <person name="Song Q."/>
            <person name="De L."/>
            <person name="Hulse-Kemp A."/>
            <person name="Ding M."/>
            <person name="Ye W."/>
            <person name="Kirkbride R."/>
            <person name="Jenkins J."/>
            <person name="Plott C."/>
            <person name="Lovell J."/>
            <person name="Lin Y.-M."/>
            <person name="Vaughn R."/>
            <person name="Liu B."/>
            <person name="Li W."/>
            <person name="Simpson S."/>
            <person name="Scheffler B."/>
            <person name="Saski C."/>
            <person name="Grover C."/>
            <person name="Hu G."/>
            <person name="Conover J."/>
            <person name="Carlson J."/>
            <person name="Shu S."/>
            <person name="Boston L."/>
            <person name="Williams M."/>
            <person name="Peterson D."/>
            <person name="Mcgee K."/>
            <person name="Jones D."/>
            <person name="Wendel J."/>
            <person name="Stelly D."/>
            <person name="Grimwood J."/>
            <person name="Schmutz J."/>
        </authorList>
    </citation>
    <scope>NUCLEOTIDE SEQUENCE [LARGE SCALE GENOMIC DNA]</scope>
    <source>
        <strain evidence="2">7179.01</strain>
    </source>
</reference>
<dbReference type="AlphaFoldDB" id="A0A5D2LD33"/>
<keyword evidence="3" id="KW-1185">Reference proteome</keyword>
<feature type="compositionally biased region" description="Basic and acidic residues" evidence="1">
    <location>
        <begin position="89"/>
        <end position="104"/>
    </location>
</feature>
<gene>
    <name evidence="2" type="ORF">ES332_D04G143200v1</name>
</gene>
<dbReference type="Proteomes" id="UP000322667">
    <property type="component" value="Chromosome D04"/>
</dbReference>
<dbReference type="PANTHER" id="PTHR33785">
    <property type="entry name" value="OS06G0550800 PROTEIN"/>
    <property type="match status" value="1"/>
</dbReference>
<evidence type="ECO:0000256" key="1">
    <source>
        <dbReference type="SAM" id="MobiDB-lite"/>
    </source>
</evidence>
<name>A0A5D2LD33_GOSTO</name>
<evidence type="ECO:0000313" key="3">
    <source>
        <dbReference type="Proteomes" id="UP000322667"/>
    </source>
</evidence>
<dbReference type="PANTHER" id="PTHR33785:SF2">
    <property type="entry name" value="DUF1685 DOMAIN-CONTAINING PROTEIN"/>
    <property type="match status" value="1"/>
</dbReference>
<organism evidence="2 3">
    <name type="scientific">Gossypium tomentosum</name>
    <name type="common">Hawaiian cotton</name>
    <name type="synonym">Gossypium sandvicense</name>
    <dbReference type="NCBI Taxonomy" id="34277"/>
    <lineage>
        <taxon>Eukaryota</taxon>
        <taxon>Viridiplantae</taxon>
        <taxon>Streptophyta</taxon>
        <taxon>Embryophyta</taxon>
        <taxon>Tracheophyta</taxon>
        <taxon>Spermatophyta</taxon>
        <taxon>Magnoliopsida</taxon>
        <taxon>eudicotyledons</taxon>
        <taxon>Gunneridae</taxon>
        <taxon>Pentapetalae</taxon>
        <taxon>rosids</taxon>
        <taxon>malvids</taxon>
        <taxon>Malvales</taxon>
        <taxon>Malvaceae</taxon>
        <taxon>Malvoideae</taxon>
        <taxon>Gossypium</taxon>
    </lineage>
</organism>
<feature type="compositionally biased region" description="Polar residues" evidence="1">
    <location>
        <begin position="114"/>
        <end position="123"/>
    </location>
</feature>
<feature type="compositionally biased region" description="Low complexity" evidence="1">
    <location>
        <begin position="69"/>
        <end position="86"/>
    </location>
</feature>
<evidence type="ECO:0000313" key="2">
    <source>
        <dbReference type="EMBL" id="TYH77281.1"/>
    </source>
</evidence>